<dbReference type="SUPFAM" id="SSF53850">
    <property type="entry name" value="Periplasmic binding protein-like II"/>
    <property type="match status" value="1"/>
</dbReference>
<dbReference type="SMART" id="SM00079">
    <property type="entry name" value="PBPe"/>
    <property type="match status" value="1"/>
</dbReference>
<dbReference type="GO" id="GO:0016020">
    <property type="term" value="C:membrane"/>
    <property type="evidence" value="ECO:0007669"/>
    <property type="project" value="InterPro"/>
</dbReference>
<protein>
    <recommendedName>
        <fullName evidence="7">Solute-binding protein family 3/N-terminal domain-containing protein</fullName>
    </recommendedName>
</protein>
<dbReference type="InterPro" id="IPR001320">
    <property type="entry name" value="Iontro_rcpt_C"/>
</dbReference>
<feature type="chain" id="PRO_5030178988" description="Solute-binding protein family 3/N-terminal domain-containing protein" evidence="2">
    <location>
        <begin position="24"/>
        <end position="283"/>
    </location>
</feature>
<dbReference type="Gene3D" id="3.40.190.10">
    <property type="entry name" value="Periplasmic binding protein-like II"/>
    <property type="match status" value="2"/>
</dbReference>
<evidence type="ECO:0000259" key="4">
    <source>
        <dbReference type="SMART" id="SM00079"/>
    </source>
</evidence>
<dbReference type="PROSITE" id="PS51257">
    <property type="entry name" value="PROKAR_LIPOPROTEIN"/>
    <property type="match status" value="1"/>
</dbReference>
<dbReference type="EMBL" id="ADCY02000005">
    <property type="protein sequence ID" value="EFG31842.2"/>
    <property type="molecule type" value="Genomic_DNA"/>
</dbReference>
<comment type="caution">
    <text evidence="5">The sequence shown here is derived from an EMBL/GenBank/DDBJ whole genome shotgun (WGS) entry which is preliminary data.</text>
</comment>
<dbReference type="AlphaFoldDB" id="V9HMC6"/>
<keyword evidence="1 2" id="KW-0732">Signal</keyword>
<evidence type="ECO:0000313" key="5">
    <source>
        <dbReference type="EMBL" id="EFG31842.2"/>
    </source>
</evidence>
<gene>
    <name evidence="5" type="ORF">HMPREF9021_00241</name>
</gene>
<evidence type="ECO:0008006" key="7">
    <source>
        <dbReference type="Google" id="ProtNLM"/>
    </source>
</evidence>
<dbReference type="STRING" id="641147.HMPREF9021_00241"/>
<dbReference type="SMART" id="SM00062">
    <property type="entry name" value="PBPb"/>
    <property type="match status" value="1"/>
</dbReference>
<name>V9HMC6_9NEIS</name>
<evidence type="ECO:0000256" key="1">
    <source>
        <dbReference type="ARBA" id="ARBA00022729"/>
    </source>
</evidence>
<feature type="domain" description="Solute-binding protein family 3/N-terminal" evidence="3">
    <location>
        <begin position="48"/>
        <end position="282"/>
    </location>
</feature>
<dbReference type="KEGG" id="smur:BWP33_01370"/>
<dbReference type="Pfam" id="PF00497">
    <property type="entry name" value="SBP_bac_3"/>
    <property type="match status" value="1"/>
</dbReference>
<organism evidence="5 6">
    <name type="scientific">Simonsiella muelleri ATCC 29453</name>
    <dbReference type="NCBI Taxonomy" id="641147"/>
    <lineage>
        <taxon>Bacteria</taxon>
        <taxon>Pseudomonadati</taxon>
        <taxon>Pseudomonadota</taxon>
        <taxon>Betaproteobacteria</taxon>
        <taxon>Neisseriales</taxon>
        <taxon>Neisseriaceae</taxon>
        <taxon>Simonsiella</taxon>
    </lineage>
</organism>
<dbReference type="GO" id="GO:0015276">
    <property type="term" value="F:ligand-gated monoatomic ion channel activity"/>
    <property type="evidence" value="ECO:0007669"/>
    <property type="project" value="InterPro"/>
</dbReference>
<dbReference type="HOGENOM" id="CLU_019602_18_0_4"/>
<dbReference type="PANTHER" id="PTHR35936">
    <property type="entry name" value="MEMBRANE-BOUND LYTIC MUREIN TRANSGLYCOSYLASE F"/>
    <property type="match status" value="1"/>
</dbReference>
<feature type="domain" description="Ionotropic glutamate receptor C-terminal" evidence="4">
    <location>
        <begin position="48"/>
        <end position="281"/>
    </location>
</feature>
<proteinExistence type="predicted"/>
<reference evidence="5 6" key="2">
    <citation type="submission" date="2011-10" db="EMBL/GenBank/DDBJ databases">
        <title>The Genome Sequence of Simonsiella muelleri ATCC 29453.</title>
        <authorList>
            <consortium name="The Broad Institute Genome Sequencing Platform"/>
            <consortium name="The Broad Institute Genome Sequencing Center for Infectious Disease"/>
            <person name="Earl A."/>
            <person name="Ward D."/>
            <person name="Feldgarden M."/>
            <person name="Gevers D."/>
            <person name="Izard J."/>
            <person name="Baranova O.V."/>
            <person name="Blanton J.M."/>
            <person name="Tanner A.C."/>
            <person name="Dewhirst F."/>
            <person name="Young S.K."/>
            <person name="Zeng Q."/>
            <person name="Gargeya S."/>
            <person name="Fitzgerald M."/>
            <person name="Haas B."/>
            <person name="Abouelleil A."/>
            <person name="Alvarado L."/>
            <person name="Arachchi H.M."/>
            <person name="Berlin A."/>
            <person name="Brown A."/>
            <person name="Chapman S.B."/>
            <person name="Chen Z."/>
            <person name="Dunbar C."/>
            <person name="Freedman E."/>
            <person name="Gearin G."/>
            <person name="Goldberg J."/>
            <person name="Griggs A."/>
            <person name="Gujja S."/>
            <person name="Heiman D."/>
            <person name="Howarth C."/>
            <person name="Larson L."/>
            <person name="Lui A."/>
            <person name="MacDonald P.J.P."/>
            <person name="Montmayeur A."/>
            <person name="Murphy C."/>
            <person name="Neiman D."/>
            <person name="Pearson M."/>
            <person name="Priest M."/>
            <person name="Roberts A."/>
            <person name="Saif S."/>
            <person name="Shea T."/>
            <person name="Shenoy N."/>
            <person name="Sisk P."/>
            <person name="Stolte C."/>
            <person name="Sykes S."/>
            <person name="Wortman J."/>
            <person name="Nusbaum C."/>
            <person name="Birren B."/>
        </authorList>
    </citation>
    <scope>NUCLEOTIDE SEQUENCE [LARGE SCALE GENOMIC DNA]</scope>
    <source>
        <strain evidence="5 6">ATCC 29453</strain>
    </source>
</reference>
<evidence type="ECO:0000313" key="6">
    <source>
        <dbReference type="Proteomes" id="UP000017813"/>
    </source>
</evidence>
<dbReference type="eggNOG" id="COG0834">
    <property type="taxonomic scope" value="Bacteria"/>
</dbReference>
<dbReference type="OrthoDB" id="368476at2"/>
<evidence type="ECO:0000259" key="3">
    <source>
        <dbReference type="SMART" id="SM00062"/>
    </source>
</evidence>
<dbReference type="InterPro" id="IPR001638">
    <property type="entry name" value="Solute-binding_3/MltF_N"/>
</dbReference>
<sequence length="283" mass="31589">MIKKTFNRLGLLSVFMCVLTACNKQNDATTTEAAASTPATTAHSGLPVYRVATLAAFPPFVQRDGRGNPIGFDIDLLNEIGKEEGFQLQYKMQLWQGILEELNSNQHDIVAAGVVVTPERQKLYDFSDNYMDTKWALVLKDKTAEGKPPFKSFNEAVRASKVFTTEYGAAGQATLEKIVSDNQATMINSETPYLEIANVLNGKADAAYDNARVLEFYVFTRSQDPTTKMYTLIDPNSPVNQFSFAVKKGRNDDLLNKINSGLKKLKDNGKYQQIREKWFGKSN</sequence>
<reference evidence="5 6" key="1">
    <citation type="submission" date="2010-03" db="EMBL/GenBank/DDBJ databases">
        <authorList>
            <consortium name="The Broad Institute Genome Sequencing Platform"/>
            <person name="Ward D."/>
            <person name="Earl A."/>
            <person name="Feldgarden M."/>
            <person name="Gevers D."/>
            <person name="Young S."/>
            <person name="Zeng Q."/>
            <person name="Koehrsen M."/>
            <person name="Alvarado L."/>
            <person name="Berlin A.M."/>
            <person name="Borenstein D."/>
            <person name="Chapman S.B."/>
            <person name="Chen Z."/>
            <person name="Engels R."/>
            <person name="Freedman E."/>
            <person name="Gellesch M."/>
            <person name="Goldberg J."/>
            <person name="Griggs A."/>
            <person name="Gujja S."/>
            <person name="Heilman E.R."/>
            <person name="Heiman D.I."/>
            <person name="Hepburn T.A."/>
            <person name="Howarth C."/>
            <person name="Jen D."/>
            <person name="Larson L."/>
            <person name="Mehta T."/>
            <person name="Park D."/>
            <person name="Pearson M."/>
            <person name="Richards J."/>
            <person name="Roberts A."/>
            <person name="Saif S."/>
            <person name="Shea T.D."/>
            <person name="Shenoy N."/>
            <person name="Sisk P."/>
            <person name="Stolte C."/>
            <person name="Sykes S.N."/>
            <person name="Walk T."/>
            <person name="White J."/>
            <person name="Yandava C."/>
            <person name="Izard J."/>
            <person name="Baranova O.V."/>
            <person name="Blanton J.M."/>
            <person name="Tanner A.C."/>
            <person name="Dewhirst F."/>
            <person name="Haas B."/>
            <person name="Nusbaum C."/>
            <person name="Birren B."/>
        </authorList>
    </citation>
    <scope>NUCLEOTIDE SEQUENCE [LARGE SCALE GENOMIC DNA]</scope>
    <source>
        <strain evidence="5 6">ATCC 29453</strain>
    </source>
</reference>
<keyword evidence="6" id="KW-1185">Reference proteome</keyword>
<feature type="signal peptide" evidence="2">
    <location>
        <begin position="1"/>
        <end position="23"/>
    </location>
</feature>
<dbReference type="PANTHER" id="PTHR35936:SF38">
    <property type="entry name" value="GLUTAMINE-BINDING PERIPLASMIC PROTEIN"/>
    <property type="match status" value="1"/>
</dbReference>
<accession>V9HMC6</accession>
<evidence type="ECO:0000256" key="2">
    <source>
        <dbReference type="SAM" id="SignalP"/>
    </source>
</evidence>
<dbReference type="RefSeq" id="WP_002641159.1">
    <property type="nucleotide sequence ID" value="NZ_CP019448.1"/>
</dbReference>
<dbReference type="Proteomes" id="UP000017813">
    <property type="component" value="Unassembled WGS sequence"/>
</dbReference>